<dbReference type="Gene3D" id="6.10.140.2150">
    <property type="match status" value="1"/>
</dbReference>
<dbReference type="GO" id="GO:0016830">
    <property type="term" value="F:carbon-carbon lyase activity"/>
    <property type="evidence" value="ECO:0007669"/>
    <property type="project" value="InterPro"/>
</dbReference>
<dbReference type="FunFam" id="3.40.640.10:FF:000020">
    <property type="entry name" value="sphingosine-1-phosphate lyase 1"/>
    <property type="match status" value="1"/>
</dbReference>
<evidence type="ECO:0000313" key="17">
    <source>
        <dbReference type="Proteomes" id="UP000067626"/>
    </source>
</evidence>
<evidence type="ECO:0000256" key="13">
    <source>
        <dbReference type="ARBA" id="ARBA00038302"/>
    </source>
</evidence>
<keyword evidence="17" id="KW-1185">Reference proteome</keyword>
<comment type="subcellular location">
    <subcellularLocation>
        <location evidence="2">Endoplasmic reticulum membrane</location>
        <topology evidence="2">Single-pass membrane protein</topology>
    </subcellularLocation>
</comment>
<dbReference type="InterPro" id="IPR050477">
    <property type="entry name" value="GrpII_AminoAcid_Decarb"/>
</dbReference>
<dbReference type="PANTHER" id="PTHR42735">
    <property type="match status" value="1"/>
</dbReference>
<dbReference type="PANTHER" id="PTHR42735:SF6">
    <property type="entry name" value="SPHINGOSINE-1-PHOSPHATE LYASE 1"/>
    <property type="match status" value="1"/>
</dbReference>
<evidence type="ECO:0000256" key="7">
    <source>
        <dbReference type="ARBA" id="ARBA00022898"/>
    </source>
</evidence>
<evidence type="ECO:0000256" key="6">
    <source>
        <dbReference type="ARBA" id="ARBA00022824"/>
    </source>
</evidence>
<keyword evidence="10" id="KW-0443">Lipid metabolism</keyword>
<feature type="modified residue" description="N6-(pyridoxal phosphate)lysine" evidence="14">
    <location>
        <position position="242"/>
    </location>
</feature>
<dbReference type="Gene3D" id="3.90.1150.10">
    <property type="entry name" value="Aspartate Aminotransferase, domain 1"/>
    <property type="match status" value="1"/>
</dbReference>
<dbReference type="GO" id="GO:0006665">
    <property type="term" value="P:sphingolipid metabolic process"/>
    <property type="evidence" value="ECO:0007669"/>
    <property type="project" value="UniProtKB-KW"/>
</dbReference>
<dbReference type="InterPro" id="IPR015422">
    <property type="entry name" value="PyrdxlP-dep_Trfase_small"/>
</dbReference>
<evidence type="ECO:0000256" key="1">
    <source>
        <dbReference type="ARBA" id="ARBA00001933"/>
    </source>
</evidence>
<evidence type="ECO:0000256" key="15">
    <source>
        <dbReference type="RuleBase" id="RU000382"/>
    </source>
</evidence>
<keyword evidence="9" id="KW-1133">Transmembrane helix</keyword>
<evidence type="ECO:0000256" key="14">
    <source>
        <dbReference type="PIRSR" id="PIRSR602129-50"/>
    </source>
</evidence>
<evidence type="ECO:0000256" key="2">
    <source>
        <dbReference type="ARBA" id="ARBA00004389"/>
    </source>
</evidence>
<evidence type="ECO:0000256" key="9">
    <source>
        <dbReference type="ARBA" id="ARBA00022989"/>
    </source>
</evidence>
<evidence type="ECO:0000256" key="10">
    <source>
        <dbReference type="ARBA" id="ARBA00023098"/>
    </source>
</evidence>
<dbReference type="InterPro" id="IPR015421">
    <property type="entry name" value="PyrdxlP-dep_Trfase_major"/>
</dbReference>
<sequence length="477" mass="52128">MSFPAEGRSRTDLLAELEKKKTHDVPWAEGRVFAYIYDAGPEAMRLVKEANALFLTENGLDPTSFPSVLEMERDVIAAAIDLMNGGPKAKGSMTSGGTESILLSVKTARDHARKNRPEIVAPELVLPETTHPAFFKACAYFDVKPVVVPVDPSTFRADPAAMDAAITPNTIMIVGSAPSYALGVIDPIRELGEIALRRGVLFHVDCCVGGMYLPFARKLGHDIPDYDLSVPGVTQLSLDFHKYGYAAKGASAILYKDGDLRKHQIFAWSGWIGYTIINPTVLSSKSGGPIAACWAILHHLGEKGYLDLVRKTQDASERLREGLRAIPGIDVLGDPRMNMLSFASRTVDIFALAEDMKERGWYIQPQFGFSSCPQNIHLSVGAGNAANVDAFLTDLREAVAQRSAREAPPAAPELPEPLLALFENPPPDLFDQLASMIGSDGSTMPTRMDVINNLMNAIPPSIRDRILIEFIHRLYTR</sequence>
<dbReference type="AlphaFoldDB" id="A0A0K1EMK7"/>
<dbReference type="RefSeq" id="WP_050433764.1">
    <property type="nucleotide sequence ID" value="NZ_CP012159.1"/>
</dbReference>
<evidence type="ECO:0000256" key="3">
    <source>
        <dbReference type="ARBA" id="ARBA00004760"/>
    </source>
</evidence>
<name>A0A0K1EMK7_CHOCO</name>
<protein>
    <submittedName>
        <fullName evidence="16">Pyridoxal-dependent decarboxylase</fullName>
    </submittedName>
</protein>
<dbReference type="KEGG" id="ccro:CMC5_063070"/>
<dbReference type="InterPro" id="IPR002129">
    <property type="entry name" value="PyrdxlP-dep_de-COase"/>
</dbReference>
<keyword evidence="8" id="KW-0746">Sphingolipid metabolism</keyword>
<dbReference type="EMBL" id="CP012159">
    <property type="protein sequence ID" value="AKT42084.1"/>
    <property type="molecule type" value="Genomic_DNA"/>
</dbReference>
<keyword evidence="6" id="KW-0256">Endoplasmic reticulum</keyword>
<organism evidence="16 17">
    <name type="scientific">Chondromyces crocatus</name>
    <dbReference type="NCBI Taxonomy" id="52"/>
    <lineage>
        <taxon>Bacteria</taxon>
        <taxon>Pseudomonadati</taxon>
        <taxon>Myxococcota</taxon>
        <taxon>Polyangia</taxon>
        <taxon>Polyangiales</taxon>
        <taxon>Polyangiaceae</taxon>
        <taxon>Chondromyces</taxon>
    </lineage>
</organism>
<comment type="pathway">
    <text evidence="3">Lipid metabolism; sphingolipid metabolism.</text>
</comment>
<dbReference type="GO" id="GO:0030170">
    <property type="term" value="F:pyridoxal phosphate binding"/>
    <property type="evidence" value="ECO:0007669"/>
    <property type="project" value="InterPro"/>
</dbReference>
<dbReference type="InterPro" id="IPR015424">
    <property type="entry name" value="PyrdxlP-dep_Trfase"/>
</dbReference>
<keyword evidence="7 14" id="KW-0663">Pyridoxal phosphate</keyword>
<keyword evidence="11" id="KW-0472">Membrane</keyword>
<dbReference type="Pfam" id="PF00282">
    <property type="entry name" value="Pyridoxal_deC"/>
    <property type="match status" value="1"/>
</dbReference>
<dbReference type="GO" id="GO:0016020">
    <property type="term" value="C:membrane"/>
    <property type="evidence" value="ECO:0007669"/>
    <property type="project" value="GOC"/>
</dbReference>
<dbReference type="Proteomes" id="UP000067626">
    <property type="component" value="Chromosome"/>
</dbReference>
<reference evidence="16 17" key="1">
    <citation type="submission" date="2015-07" db="EMBL/GenBank/DDBJ databases">
        <title>Genome analysis of myxobacterium Chondromyces crocatus Cm c5 reveals a high potential for natural compound synthesis and the genetic basis for the loss of fruiting body formation.</title>
        <authorList>
            <person name="Zaburannyi N."/>
            <person name="Bunk B."/>
            <person name="Maier J."/>
            <person name="Overmann J."/>
            <person name="Mueller R."/>
        </authorList>
    </citation>
    <scope>NUCLEOTIDE SEQUENCE [LARGE SCALE GENOMIC DNA]</scope>
    <source>
        <strain evidence="16 17">Cm c5</strain>
    </source>
</reference>
<dbReference type="GO" id="GO:0019752">
    <property type="term" value="P:carboxylic acid metabolic process"/>
    <property type="evidence" value="ECO:0007669"/>
    <property type="project" value="InterPro"/>
</dbReference>
<keyword evidence="5" id="KW-0812">Transmembrane</keyword>
<evidence type="ECO:0000256" key="12">
    <source>
        <dbReference type="ARBA" id="ARBA00023239"/>
    </source>
</evidence>
<accession>A0A0K1EMK7</accession>
<dbReference type="STRING" id="52.CMC5_063070"/>
<evidence type="ECO:0000256" key="4">
    <source>
        <dbReference type="ARBA" id="ARBA00004991"/>
    </source>
</evidence>
<evidence type="ECO:0000313" key="16">
    <source>
        <dbReference type="EMBL" id="AKT42084.1"/>
    </source>
</evidence>
<dbReference type="OrthoDB" id="9803665at2"/>
<comment type="cofactor">
    <cofactor evidence="1 14 15">
        <name>pyridoxal 5'-phosphate</name>
        <dbReference type="ChEBI" id="CHEBI:597326"/>
    </cofactor>
</comment>
<evidence type="ECO:0000256" key="8">
    <source>
        <dbReference type="ARBA" id="ARBA00022919"/>
    </source>
</evidence>
<keyword evidence="12 15" id="KW-0456">Lyase</keyword>
<gene>
    <name evidence="16" type="ORF">CMC5_063070</name>
</gene>
<dbReference type="SUPFAM" id="SSF53383">
    <property type="entry name" value="PLP-dependent transferases"/>
    <property type="match status" value="1"/>
</dbReference>
<evidence type="ECO:0000256" key="5">
    <source>
        <dbReference type="ARBA" id="ARBA00022692"/>
    </source>
</evidence>
<comment type="pathway">
    <text evidence="4">Sphingolipid metabolism.</text>
</comment>
<evidence type="ECO:0000256" key="11">
    <source>
        <dbReference type="ARBA" id="ARBA00023136"/>
    </source>
</evidence>
<proteinExistence type="inferred from homology"/>
<comment type="similarity">
    <text evidence="13">Belongs to the group II decarboxylase family. Sphingosine-1-phosphate lyase subfamily.</text>
</comment>
<dbReference type="Gene3D" id="3.40.640.10">
    <property type="entry name" value="Type I PLP-dependent aspartate aminotransferase-like (Major domain)"/>
    <property type="match status" value="1"/>
</dbReference>